<accession>A0A4U1B2P3</accession>
<feature type="transmembrane region" description="Helical" evidence="6">
    <location>
        <begin position="175"/>
        <end position="195"/>
    </location>
</feature>
<evidence type="ECO:0000313" key="10">
    <source>
        <dbReference type="Proteomes" id="UP000307999"/>
    </source>
</evidence>
<protein>
    <submittedName>
        <fullName evidence="9">NADH-quinone oxidoreductase subunit L</fullName>
    </submittedName>
</protein>
<dbReference type="AlphaFoldDB" id="A0A4U1B2P3"/>
<feature type="transmembrane region" description="Helical" evidence="6">
    <location>
        <begin position="497"/>
        <end position="518"/>
    </location>
</feature>
<dbReference type="PANTHER" id="PTHR42829">
    <property type="entry name" value="NADH-UBIQUINONE OXIDOREDUCTASE CHAIN 5"/>
    <property type="match status" value="1"/>
</dbReference>
<dbReference type="OrthoDB" id="9811798at2"/>
<keyword evidence="4 6" id="KW-0472">Membrane</keyword>
<dbReference type="InterPro" id="IPR001516">
    <property type="entry name" value="Proton_antipo_N"/>
</dbReference>
<dbReference type="GO" id="GO:0015990">
    <property type="term" value="P:electron transport coupled proton transport"/>
    <property type="evidence" value="ECO:0007669"/>
    <property type="project" value="TreeGrafter"/>
</dbReference>
<name>A0A4U1B2P3_9GAMM</name>
<evidence type="ECO:0000256" key="5">
    <source>
        <dbReference type="RuleBase" id="RU000320"/>
    </source>
</evidence>
<feature type="transmembrane region" description="Helical" evidence="6">
    <location>
        <begin position="121"/>
        <end position="138"/>
    </location>
</feature>
<feature type="transmembrane region" description="Helical" evidence="6">
    <location>
        <begin position="89"/>
        <end position="109"/>
    </location>
</feature>
<dbReference type="GO" id="GO:0008137">
    <property type="term" value="F:NADH dehydrogenase (ubiquinone) activity"/>
    <property type="evidence" value="ECO:0007669"/>
    <property type="project" value="InterPro"/>
</dbReference>
<dbReference type="InterPro" id="IPR001750">
    <property type="entry name" value="ND/Mrp_TM"/>
</dbReference>
<comment type="subcellular location">
    <subcellularLocation>
        <location evidence="1">Endomembrane system</location>
        <topology evidence="1">Multi-pass membrane protein</topology>
    </subcellularLocation>
    <subcellularLocation>
        <location evidence="5">Membrane</location>
        <topology evidence="5">Multi-pass membrane protein</topology>
    </subcellularLocation>
</comment>
<keyword evidence="2 5" id="KW-0812">Transmembrane</keyword>
<gene>
    <name evidence="9" type="primary">nuoL</name>
    <name evidence="9" type="ORF">E8M12_14865</name>
</gene>
<dbReference type="EMBL" id="SWDB01000038">
    <property type="protein sequence ID" value="TKB43429.1"/>
    <property type="molecule type" value="Genomic_DNA"/>
</dbReference>
<dbReference type="PRINTS" id="PR01434">
    <property type="entry name" value="NADHDHGNASE5"/>
</dbReference>
<evidence type="ECO:0000259" key="7">
    <source>
        <dbReference type="Pfam" id="PF00361"/>
    </source>
</evidence>
<feature type="transmembrane region" description="Helical" evidence="6">
    <location>
        <begin position="419"/>
        <end position="446"/>
    </location>
</feature>
<feature type="transmembrane region" description="Helical" evidence="6">
    <location>
        <begin position="283"/>
        <end position="304"/>
    </location>
</feature>
<dbReference type="Pfam" id="PF00662">
    <property type="entry name" value="Proton_antipo_N"/>
    <property type="match status" value="1"/>
</dbReference>
<dbReference type="GO" id="GO:0003954">
    <property type="term" value="F:NADH dehydrogenase activity"/>
    <property type="evidence" value="ECO:0007669"/>
    <property type="project" value="TreeGrafter"/>
</dbReference>
<evidence type="ECO:0000256" key="4">
    <source>
        <dbReference type="ARBA" id="ARBA00023136"/>
    </source>
</evidence>
<keyword evidence="3 6" id="KW-1133">Transmembrane helix</keyword>
<feature type="domain" description="NADH-Ubiquinone oxidoreductase (complex I) chain 5 N-terminal" evidence="8">
    <location>
        <begin position="72"/>
        <end position="122"/>
    </location>
</feature>
<feature type="transmembrane region" description="Helical" evidence="6">
    <location>
        <begin position="29"/>
        <end position="49"/>
    </location>
</feature>
<feature type="transmembrane region" description="Helical" evidence="6">
    <location>
        <begin position="343"/>
        <end position="360"/>
    </location>
</feature>
<dbReference type="Pfam" id="PF00361">
    <property type="entry name" value="Proton_antipo_M"/>
    <property type="match status" value="1"/>
</dbReference>
<sequence length="614" mass="66974">MTALTLLPFFPLFSFLILIIFSKRLNWQLATVIALSGVGLSFLASVLLINDLYAVSQSSDISAGVRESLWTWFMLGEHEVQVAFFLDPLSAVMIAVVTGVGWLIHGFAAAYMREDENYSRFMAYMNLFICAMLILVLADNLVLLYLGWEGVGLCSFLLIGFWYQEPGNAIAARKAFIVTRIGDTLLALGLFYLFLETNTLNIQEILAQQDSSPLSSEAAWWIALLLLGGAVGKSAQLPLHTWLPDAMAGPTPVSALIHAATMVTAGVYLIARMQGVYLQAPDILNLVAWTGSLTLLIAGIAALAQEDIKRVLAYSTMSQIGYMMLGLGAGANVAAITHLMTHAFFKALLFLTAGAIILAAHHQQNIFHMGGLLKRMPLISILFVIGIAALIAFPGTSGFVSKEAIIGQLWQSPTAGPAFWWMAILGAFITSLYSFRLVFITFFGQYRGQHELHPQRHFLLLVPLCMLAVLAILGGYIPTNLEQVFVAVDAPDSQSPSWLHSVAIGLPLVAIVVAYVIYFPRANATEPVPGKGSLYRFSRNGLGFDATYDALLVKPFVKLAKLNRHDAIDLLVQLISWNAFTWNSAAKAIQSGRLRWYAATLGIGTIILLLGVML</sequence>
<dbReference type="NCBIfam" id="NF005141">
    <property type="entry name" value="PRK06590.1"/>
    <property type="match status" value="1"/>
</dbReference>
<feature type="transmembrane region" description="Helical" evidence="6">
    <location>
        <begin position="6"/>
        <end position="22"/>
    </location>
</feature>
<reference evidence="9 10" key="1">
    <citation type="submission" date="2019-04" db="EMBL/GenBank/DDBJ databases">
        <title>Thalassotalea guangxiensis sp. nov., isolated from sediment of the coastal wetland.</title>
        <authorList>
            <person name="Zheng S."/>
            <person name="Zhang D."/>
        </authorList>
    </citation>
    <scope>NUCLEOTIDE SEQUENCE [LARGE SCALE GENOMIC DNA]</scope>
    <source>
        <strain evidence="9 10">ZS-4</strain>
    </source>
</reference>
<evidence type="ECO:0000256" key="1">
    <source>
        <dbReference type="ARBA" id="ARBA00004127"/>
    </source>
</evidence>
<feature type="transmembrane region" description="Helical" evidence="6">
    <location>
        <begin position="372"/>
        <end position="393"/>
    </location>
</feature>
<dbReference type="GO" id="GO:0016020">
    <property type="term" value="C:membrane"/>
    <property type="evidence" value="ECO:0007669"/>
    <property type="project" value="UniProtKB-SubCell"/>
</dbReference>
<dbReference type="RefSeq" id="WP_136737057.1">
    <property type="nucleotide sequence ID" value="NZ_SWDB01000038.1"/>
</dbReference>
<organism evidence="9 10">
    <name type="scientific">Thalassotalea mangrovi</name>
    <dbReference type="NCBI Taxonomy" id="2572245"/>
    <lineage>
        <taxon>Bacteria</taxon>
        <taxon>Pseudomonadati</taxon>
        <taxon>Pseudomonadota</taxon>
        <taxon>Gammaproteobacteria</taxon>
        <taxon>Alteromonadales</taxon>
        <taxon>Colwelliaceae</taxon>
        <taxon>Thalassotalea</taxon>
    </lineage>
</organism>
<evidence type="ECO:0000256" key="3">
    <source>
        <dbReference type="ARBA" id="ARBA00022989"/>
    </source>
</evidence>
<feature type="transmembrane region" description="Helical" evidence="6">
    <location>
        <begin position="594"/>
        <end position="613"/>
    </location>
</feature>
<feature type="transmembrane region" description="Helical" evidence="6">
    <location>
        <begin position="458"/>
        <end position="477"/>
    </location>
</feature>
<evidence type="ECO:0000259" key="8">
    <source>
        <dbReference type="Pfam" id="PF00662"/>
    </source>
</evidence>
<evidence type="ECO:0000256" key="6">
    <source>
        <dbReference type="SAM" id="Phobius"/>
    </source>
</evidence>
<dbReference type="PANTHER" id="PTHR42829:SF2">
    <property type="entry name" value="NADH-UBIQUINONE OXIDOREDUCTASE CHAIN 5"/>
    <property type="match status" value="1"/>
</dbReference>
<evidence type="ECO:0000313" key="9">
    <source>
        <dbReference type="EMBL" id="TKB43429.1"/>
    </source>
</evidence>
<feature type="domain" description="NADH:quinone oxidoreductase/Mrp antiporter transmembrane" evidence="7">
    <location>
        <begin position="138"/>
        <end position="429"/>
    </location>
</feature>
<dbReference type="InterPro" id="IPR018393">
    <property type="entry name" value="NADHpl_OxRdtase_5_subgr"/>
</dbReference>
<dbReference type="GO" id="GO:0012505">
    <property type="term" value="C:endomembrane system"/>
    <property type="evidence" value="ECO:0007669"/>
    <property type="project" value="UniProtKB-SubCell"/>
</dbReference>
<dbReference type="InterPro" id="IPR003945">
    <property type="entry name" value="NU5C-like"/>
</dbReference>
<comment type="caution">
    <text evidence="9">The sequence shown here is derived from an EMBL/GenBank/DDBJ whole genome shotgun (WGS) entry which is preliminary data.</text>
</comment>
<feature type="transmembrane region" description="Helical" evidence="6">
    <location>
        <begin position="144"/>
        <end position="163"/>
    </location>
</feature>
<keyword evidence="10" id="KW-1185">Reference proteome</keyword>
<feature type="transmembrane region" description="Helical" evidence="6">
    <location>
        <begin position="251"/>
        <end position="271"/>
    </location>
</feature>
<dbReference type="Proteomes" id="UP000307999">
    <property type="component" value="Unassembled WGS sequence"/>
</dbReference>
<dbReference type="NCBIfam" id="TIGR01974">
    <property type="entry name" value="NDH_I_L"/>
    <property type="match status" value="1"/>
</dbReference>
<proteinExistence type="predicted"/>
<dbReference type="Gene3D" id="1.20.5.2700">
    <property type="match status" value="1"/>
</dbReference>
<evidence type="ECO:0000256" key="2">
    <source>
        <dbReference type="ARBA" id="ARBA00022692"/>
    </source>
</evidence>
<dbReference type="GO" id="GO:0042773">
    <property type="term" value="P:ATP synthesis coupled electron transport"/>
    <property type="evidence" value="ECO:0007669"/>
    <property type="project" value="InterPro"/>
</dbReference>